<dbReference type="OrthoDB" id="9798978at2"/>
<evidence type="ECO:0000259" key="7">
    <source>
        <dbReference type="Pfam" id="PF05681"/>
    </source>
</evidence>
<evidence type="ECO:0000313" key="8">
    <source>
        <dbReference type="EMBL" id="TCK86801.1"/>
    </source>
</evidence>
<dbReference type="Proteomes" id="UP000294545">
    <property type="component" value="Unassembled WGS sequence"/>
</dbReference>
<dbReference type="PANTHER" id="PTHR30389:SF17">
    <property type="entry name" value="L(+)-TARTRATE DEHYDRATASE SUBUNIT ALPHA-RELATED"/>
    <property type="match status" value="1"/>
</dbReference>
<dbReference type="InterPro" id="IPR004646">
    <property type="entry name" value="Fe-S_hydro-lyase_TtdA-typ_cat"/>
</dbReference>
<evidence type="ECO:0000256" key="1">
    <source>
        <dbReference type="ARBA" id="ARBA00008876"/>
    </source>
</evidence>
<dbReference type="GO" id="GO:0046872">
    <property type="term" value="F:metal ion binding"/>
    <property type="evidence" value="ECO:0007669"/>
    <property type="project" value="UniProtKB-KW"/>
</dbReference>
<evidence type="ECO:0000256" key="6">
    <source>
        <dbReference type="ARBA" id="ARBA00023239"/>
    </source>
</evidence>
<accession>A0A4V2PYP3</accession>
<evidence type="ECO:0000313" key="9">
    <source>
        <dbReference type="Proteomes" id="UP000294545"/>
    </source>
</evidence>
<dbReference type="GO" id="GO:0051539">
    <property type="term" value="F:4 iron, 4 sulfur cluster binding"/>
    <property type="evidence" value="ECO:0007669"/>
    <property type="project" value="UniProtKB-KW"/>
</dbReference>
<comment type="similarity">
    <text evidence="1">Belongs to the class-I fumarase family.</text>
</comment>
<gene>
    <name evidence="8" type="ORF">EDC19_2855</name>
</gene>
<keyword evidence="2" id="KW-0004">4Fe-4S</keyword>
<organism evidence="8 9">
    <name type="scientific">Natranaerovirga hydrolytica</name>
    <dbReference type="NCBI Taxonomy" id="680378"/>
    <lineage>
        <taxon>Bacteria</taxon>
        <taxon>Bacillati</taxon>
        <taxon>Bacillota</taxon>
        <taxon>Clostridia</taxon>
        <taxon>Lachnospirales</taxon>
        <taxon>Natranaerovirgaceae</taxon>
        <taxon>Natranaerovirga</taxon>
    </lineage>
</organism>
<keyword evidence="3" id="KW-0479">Metal-binding</keyword>
<comment type="caution">
    <text evidence="8">The sequence shown here is derived from an EMBL/GenBank/DDBJ whole genome shotgun (WGS) entry which is preliminary data.</text>
</comment>
<evidence type="ECO:0000256" key="3">
    <source>
        <dbReference type="ARBA" id="ARBA00022723"/>
    </source>
</evidence>
<keyword evidence="9" id="KW-1185">Reference proteome</keyword>
<protein>
    <submittedName>
        <fullName evidence="8">Fumarate hydratase subunit alpha</fullName>
    </submittedName>
</protein>
<feature type="domain" description="Fe-S hydro-lyase tartrate dehydratase alpha-type catalytic" evidence="7">
    <location>
        <begin position="11"/>
        <end position="277"/>
    </location>
</feature>
<reference evidence="8 9" key="1">
    <citation type="submission" date="2019-03" db="EMBL/GenBank/DDBJ databases">
        <title>Genomic Encyclopedia of Type Strains, Phase IV (KMG-IV): sequencing the most valuable type-strain genomes for metagenomic binning, comparative biology and taxonomic classification.</title>
        <authorList>
            <person name="Goeker M."/>
        </authorList>
    </citation>
    <scope>NUCLEOTIDE SEQUENCE [LARGE SCALE GENOMIC DNA]</scope>
    <source>
        <strain evidence="8 9">DSM 24176</strain>
    </source>
</reference>
<dbReference type="GO" id="GO:0016829">
    <property type="term" value="F:lyase activity"/>
    <property type="evidence" value="ECO:0007669"/>
    <property type="project" value="UniProtKB-KW"/>
</dbReference>
<keyword evidence="4" id="KW-0408">Iron</keyword>
<name>A0A4V2PYP3_9FIRM</name>
<evidence type="ECO:0000256" key="2">
    <source>
        <dbReference type="ARBA" id="ARBA00022485"/>
    </source>
</evidence>
<dbReference type="PANTHER" id="PTHR30389">
    <property type="entry name" value="FUMARATE HYDRATASE-RELATED"/>
    <property type="match status" value="1"/>
</dbReference>
<keyword evidence="5" id="KW-0411">Iron-sulfur</keyword>
<dbReference type="NCBIfam" id="NF004885">
    <property type="entry name" value="PRK06246.1"/>
    <property type="match status" value="1"/>
</dbReference>
<dbReference type="InterPro" id="IPR051208">
    <property type="entry name" value="Class-I_Fumarase/Tartrate_DH"/>
</dbReference>
<evidence type="ECO:0000256" key="4">
    <source>
        <dbReference type="ARBA" id="ARBA00023004"/>
    </source>
</evidence>
<dbReference type="Pfam" id="PF05681">
    <property type="entry name" value="Fumerase"/>
    <property type="match status" value="1"/>
</dbReference>
<dbReference type="AlphaFoldDB" id="A0A4V2PYP3"/>
<sequence>MRKINSSQITENVKEMCIEANYYLSEDIEEGIKASFKKEKSPIGRQIIGQLEENMTIAKEKKIPICQDTGMVVIFVEIGQEVLIEGDLIDDAIQEGVRKGYTEGYLRKSIVKDPLIRENTKDNTPAIIHYNMVKGDQIKLTVAPKGFGSENTSKLAMLKPSDGIDEIKTFIINTVDELGANACPPLVIGVGIGGNFEKVAYMAKKSLLRPINESSKLPHIKELEDELLIKINALGVGPQGLGGTTTALGVNIETFPTHIAGLPVAVNICCHVNRHITREI</sequence>
<evidence type="ECO:0000256" key="5">
    <source>
        <dbReference type="ARBA" id="ARBA00023014"/>
    </source>
</evidence>
<keyword evidence="6" id="KW-0456">Lyase</keyword>
<dbReference type="NCBIfam" id="TIGR00722">
    <property type="entry name" value="ttdA_fumA_fumB"/>
    <property type="match status" value="1"/>
</dbReference>
<dbReference type="EMBL" id="SMGQ01000019">
    <property type="protein sequence ID" value="TCK86801.1"/>
    <property type="molecule type" value="Genomic_DNA"/>
</dbReference>
<proteinExistence type="inferred from homology"/>
<dbReference type="RefSeq" id="WP_132283507.1">
    <property type="nucleotide sequence ID" value="NZ_SMGQ01000019.1"/>
</dbReference>